<dbReference type="RefSeq" id="WP_014288455.1">
    <property type="nucleotide sequence ID" value="NC_016645.1"/>
</dbReference>
<protein>
    <submittedName>
        <fullName evidence="1">Uncharacterized protein</fullName>
    </submittedName>
</protein>
<evidence type="ECO:0000313" key="1">
    <source>
        <dbReference type="EMBL" id="AET32627.1"/>
    </source>
</evidence>
<gene>
    <name evidence="1" type="ORF">P186_1196</name>
</gene>
<organism evidence="1 2">
    <name type="scientific">Pyrobaculum ferrireducens</name>
    <dbReference type="NCBI Taxonomy" id="1104324"/>
    <lineage>
        <taxon>Archaea</taxon>
        <taxon>Thermoproteota</taxon>
        <taxon>Thermoprotei</taxon>
        <taxon>Thermoproteales</taxon>
        <taxon>Thermoproteaceae</taxon>
        <taxon>Pyrobaculum</taxon>
    </lineage>
</organism>
<dbReference type="GeneID" id="11595449"/>
<reference evidence="1 2" key="1">
    <citation type="journal article" date="2012" name="J. Bacteriol.">
        <title>Complete genome sequence of strain 1860, a crenarchaeon of the genus pyrobaculum able to grow with various electron acceptors.</title>
        <authorList>
            <person name="Mardanov A.V."/>
            <person name="Gumerov V.M."/>
            <person name="Slobodkina G.B."/>
            <person name="Beletsky A.V."/>
            <person name="Bonch-Osmolovskaya E.A."/>
            <person name="Ravin N.V."/>
            <person name="Skryabin K.G."/>
        </authorList>
    </citation>
    <scope>NUCLEOTIDE SEQUENCE [LARGE SCALE GENOMIC DNA]</scope>
    <source>
        <strain evidence="1 2">1860</strain>
    </source>
</reference>
<dbReference type="EMBL" id="CP003098">
    <property type="protein sequence ID" value="AET32627.1"/>
    <property type="molecule type" value="Genomic_DNA"/>
</dbReference>
<dbReference type="KEGG" id="pyr:P186_1196"/>
<name>G7VCT8_9CREN</name>
<dbReference type="STRING" id="1104324.P186_1196"/>
<sequence>MEDFISASVFITGLAALFLFAALVARPYLPSAYIEAPAEPGDNVPTRSLYVYAVIDRYNHTRYYMMEYVGPDAEQFRQGVGVPGVLVAKFYVYPGGYRCELYGRRPVRIGDPYTGLWCPPPFDARVDPSCVPVNVASKGRWLVVQYRCP</sequence>
<dbReference type="Proteomes" id="UP000005867">
    <property type="component" value="Chromosome"/>
</dbReference>
<dbReference type="OrthoDB" id="28053at2157"/>
<proteinExistence type="predicted"/>
<dbReference type="BioCyc" id="PSP1104324:GJSN-1166-MONOMER"/>
<dbReference type="HOGENOM" id="CLU_1782559_0_0_2"/>
<accession>G7VCT8</accession>
<keyword evidence="2" id="KW-1185">Reference proteome</keyword>
<dbReference type="AlphaFoldDB" id="G7VCT8"/>
<dbReference type="eggNOG" id="arCOG05614">
    <property type="taxonomic scope" value="Archaea"/>
</dbReference>
<evidence type="ECO:0000313" key="2">
    <source>
        <dbReference type="Proteomes" id="UP000005867"/>
    </source>
</evidence>